<sequence>MTQIAIEVENIDYVVCRVCGRGFEILCDNGHLKIHDMTVTQYREKYPGAPTISQKYREKTSGKNHYAWKGRMGRWIPRWREGIFWIQCLECGKRMKRVGYSHLRIHDMTPTQYLEKHPGAPTCCQKSLENVSGKNHCLWNSRRKKGFIARWRRGEFWVECPVPSCEVKLRVLSKHMNIHGIKGEQVKELYPSAQLVCRRSHEIRSEIKIGPNNGMYGQTYKCQEQTKKKIREARKQWYQIHSEANVGPNNPAWKGGVSFEPYGLDWTDPLKQLIRNSDDNICQMCGKVKEENTQRCQELDVHHIDFVKMNCDPSNLITLCRSCHLTVDEDDPEIRKVFYAITAERDNTLAEQHIQNYRPAVLAKAIA</sequence>
<organism evidence="2">
    <name type="scientific">marine sediment metagenome</name>
    <dbReference type="NCBI Taxonomy" id="412755"/>
    <lineage>
        <taxon>unclassified sequences</taxon>
        <taxon>metagenomes</taxon>
        <taxon>ecological metagenomes</taxon>
    </lineage>
</organism>
<name>A0A0F9WTN5_9ZZZZ</name>
<dbReference type="Gene3D" id="1.10.10.1550">
    <property type="entry name" value="ROS/MUCR transcriptional regulator protein"/>
    <property type="match status" value="2"/>
</dbReference>
<dbReference type="InterPro" id="IPR003615">
    <property type="entry name" value="HNH_nuc"/>
</dbReference>
<feature type="domain" description="HNH nuclease" evidence="1">
    <location>
        <begin position="269"/>
        <end position="325"/>
    </location>
</feature>
<dbReference type="GO" id="GO:0008270">
    <property type="term" value="F:zinc ion binding"/>
    <property type="evidence" value="ECO:0007669"/>
    <property type="project" value="InterPro"/>
</dbReference>
<proteinExistence type="predicted"/>
<dbReference type="EMBL" id="LAZR01000116">
    <property type="protein sequence ID" value="KKN89671.1"/>
    <property type="molecule type" value="Genomic_DNA"/>
</dbReference>
<dbReference type="InterPro" id="IPR041920">
    <property type="entry name" value="ROS/MUCR_sf"/>
</dbReference>
<dbReference type="AlphaFoldDB" id="A0A0F9WTN5"/>
<comment type="caution">
    <text evidence="2">The sequence shown here is derived from an EMBL/GenBank/DDBJ whole genome shotgun (WGS) entry which is preliminary data.</text>
</comment>
<reference evidence="2" key="1">
    <citation type="journal article" date="2015" name="Nature">
        <title>Complex archaea that bridge the gap between prokaryotes and eukaryotes.</title>
        <authorList>
            <person name="Spang A."/>
            <person name="Saw J.H."/>
            <person name="Jorgensen S.L."/>
            <person name="Zaremba-Niedzwiedzka K."/>
            <person name="Martijn J."/>
            <person name="Lind A.E."/>
            <person name="van Eijk R."/>
            <person name="Schleper C."/>
            <person name="Guy L."/>
            <person name="Ettema T.J."/>
        </authorList>
    </citation>
    <scope>NUCLEOTIDE SEQUENCE</scope>
</reference>
<dbReference type="GO" id="GO:0003676">
    <property type="term" value="F:nucleic acid binding"/>
    <property type="evidence" value="ECO:0007669"/>
    <property type="project" value="InterPro"/>
</dbReference>
<evidence type="ECO:0000313" key="2">
    <source>
        <dbReference type="EMBL" id="KKN89671.1"/>
    </source>
</evidence>
<accession>A0A0F9WTN5</accession>
<dbReference type="SMART" id="SM00507">
    <property type="entry name" value="HNHc"/>
    <property type="match status" value="1"/>
</dbReference>
<dbReference type="CDD" id="cd00085">
    <property type="entry name" value="HNHc"/>
    <property type="match status" value="1"/>
</dbReference>
<protein>
    <recommendedName>
        <fullName evidence="1">HNH nuclease domain-containing protein</fullName>
    </recommendedName>
</protein>
<gene>
    <name evidence="2" type="ORF">LCGC14_0235170</name>
</gene>
<dbReference type="InterPro" id="IPR002711">
    <property type="entry name" value="HNH"/>
</dbReference>
<evidence type="ECO:0000259" key="1">
    <source>
        <dbReference type="SMART" id="SM00507"/>
    </source>
</evidence>
<dbReference type="GO" id="GO:0004519">
    <property type="term" value="F:endonuclease activity"/>
    <property type="evidence" value="ECO:0007669"/>
    <property type="project" value="InterPro"/>
</dbReference>
<dbReference type="Pfam" id="PF01844">
    <property type="entry name" value="HNH"/>
    <property type="match status" value="1"/>
</dbReference>